<dbReference type="InterPro" id="IPR012337">
    <property type="entry name" value="RNaseH-like_sf"/>
</dbReference>
<dbReference type="InterPro" id="IPR036397">
    <property type="entry name" value="RNaseH_sf"/>
</dbReference>
<dbReference type="PROSITE" id="PS50994">
    <property type="entry name" value="INTEGRASE"/>
    <property type="match status" value="1"/>
</dbReference>
<dbReference type="InterPro" id="IPR001584">
    <property type="entry name" value="Integrase_cat-core"/>
</dbReference>
<gene>
    <name evidence="3" type="primary">LOC106815867</name>
</gene>
<dbReference type="InterPro" id="IPR040676">
    <property type="entry name" value="DUF5641"/>
</dbReference>
<evidence type="ECO:0000313" key="2">
    <source>
        <dbReference type="Proteomes" id="UP000695022"/>
    </source>
</evidence>
<evidence type="ECO:0000259" key="1">
    <source>
        <dbReference type="PROSITE" id="PS50994"/>
    </source>
</evidence>
<dbReference type="PANTHER" id="PTHR47331:SF1">
    <property type="entry name" value="GAG-LIKE PROTEIN"/>
    <property type="match status" value="1"/>
</dbReference>
<evidence type="ECO:0000313" key="3">
    <source>
        <dbReference type="RefSeq" id="XP_014675877.1"/>
    </source>
</evidence>
<dbReference type="GeneID" id="106815867"/>
<feature type="domain" description="Integrase catalytic" evidence="1">
    <location>
        <begin position="181"/>
        <end position="369"/>
    </location>
</feature>
<dbReference type="PANTHER" id="PTHR47331">
    <property type="entry name" value="PHD-TYPE DOMAIN-CONTAINING PROTEIN"/>
    <property type="match status" value="1"/>
</dbReference>
<organism evidence="2 3">
    <name type="scientific">Priapulus caudatus</name>
    <name type="common">Priapulid worm</name>
    <dbReference type="NCBI Taxonomy" id="37621"/>
    <lineage>
        <taxon>Eukaryota</taxon>
        <taxon>Metazoa</taxon>
        <taxon>Ecdysozoa</taxon>
        <taxon>Scalidophora</taxon>
        <taxon>Priapulida</taxon>
        <taxon>Priapulimorpha</taxon>
        <taxon>Priapulimorphida</taxon>
        <taxon>Priapulidae</taxon>
        <taxon>Priapulus</taxon>
    </lineage>
</organism>
<dbReference type="Pfam" id="PF18701">
    <property type="entry name" value="DUF5641"/>
    <property type="match status" value="1"/>
</dbReference>
<accession>A0ABM1EUK6</accession>
<protein>
    <submittedName>
        <fullName evidence="3">Uncharacterized protein LOC106815867</fullName>
    </submittedName>
</protein>
<dbReference type="Gene3D" id="3.30.420.10">
    <property type="entry name" value="Ribonuclease H-like superfamily/Ribonuclease H"/>
    <property type="match status" value="1"/>
</dbReference>
<sequence>MVIVDPKKFSSWTRLVMITARVMSLRDLPKNQWVKELTSQLAKFPSRRRIKEAEMYWIRHAQRDVNFDDHHIMKLHPFLDEEDQVYRVGGRVHKAPLSYDIRHPYLLPKKSHISLLIARERHRHALHGGHLRTAVEIRTTYWILGDVNLSRQVVRSCKVCRRFRGRPLDQQMADLPAFRVMPFSPPFHTTVVDYLGPVNVKLNRNTVTKGYCAVFTCAVLRAVHLTCVQDLTTSAFLQALERFVSTRGAPALIVSDNATCFRGADNEVRDLQLRLDRPQLQAETQRFNIEWKFGPPGGPHHQGLVERMVQEVKKSMRHMIQSDKLTFVEWETIFSLIAGLLNSRPIGTSSSSPLDEPPITPNHFLIGRGSLHSTQVPCGEYAGNIRKRRELCNSMVDSFWRRWMTNLHKLSPRQKWVKDRDNVAVGDVVDDNAKRRQRQVQ</sequence>
<keyword evidence="2" id="KW-1185">Reference proteome</keyword>
<reference evidence="3" key="1">
    <citation type="submission" date="2025-08" db="UniProtKB">
        <authorList>
            <consortium name="RefSeq"/>
        </authorList>
    </citation>
    <scope>IDENTIFICATION</scope>
</reference>
<dbReference type="RefSeq" id="XP_014675877.1">
    <property type="nucleotide sequence ID" value="XM_014820391.1"/>
</dbReference>
<dbReference type="SUPFAM" id="SSF53098">
    <property type="entry name" value="Ribonuclease H-like"/>
    <property type="match status" value="1"/>
</dbReference>
<name>A0ABM1EUK6_PRICU</name>
<dbReference type="InterPro" id="IPR041588">
    <property type="entry name" value="Integrase_H2C2"/>
</dbReference>
<dbReference type="Proteomes" id="UP000695022">
    <property type="component" value="Unplaced"/>
</dbReference>
<dbReference type="Pfam" id="PF17921">
    <property type="entry name" value="Integrase_H2C2"/>
    <property type="match status" value="1"/>
</dbReference>
<proteinExistence type="predicted"/>